<dbReference type="PROSITE" id="PS00061">
    <property type="entry name" value="ADH_SHORT"/>
    <property type="match status" value="1"/>
</dbReference>
<dbReference type="VEuPathDB" id="AmoebaDB:DDB_G0291676"/>
<dbReference type="Gene3D" id="3.40.50.720">
    <property type="entry name" value="NAD(P)-binding Rossmann-like Domain"/>
    <property type="match status" value="1"/>
</dbReference>
<dbReference type="InterPro" id="IPR002347">
    <property type="entry name" value="SDR_fam"/>
</dbReference>
<dbReference type="OMA" id="SCGFYSA"/>
<evidence type="ECO:0000256" key="1">
    <source>
        <dbReference type="RuleBase" id="RU000363"/>
    </source>
</evidence>
<dbReference type="KEGG" id="ddi:DDB_G0291676"/>
<dbReference type="SUPFAM" id="SSF51735">
    <property type="entry name" value="NAD(P)-binding Rossmann-fold domains"/>
    <property type="match status" value="1"/>
</dbReference>
<protein>
    <recommendedName>
        <fullName evidence="4">Short-chain dehydrogenase/reductase family protein</fullName>
    </recommendedName>
</protein>
<keyword evidence="3" id="KW-1185">Reference proteome</keyword>
<proteinExistence type="inferred from homology"/>
<dbReference type="RefSeq" id="XP_635256.1">
    <property type="nucleotide sequence ID" value="XM_630164.1"/>
</dbReference>
<dbReference type="HOGENOM" id="CLU_010194_2_9_1"/>
<dbReference type="InParanoid" id="Q54EI4"/>
<accession>Q54EI4</accession>
<dbReference type="PaxDb" id="44689-DDB0219676"/>
<dbReference type="InterPro" id="IPR036291">
    <property type="entry name" value="NAD(P)-bd_dom_sf"/>
</dbReference>
<reference evidence="2 3" key="1">
    <citation type="journal article" date="2005" name="Nature">
        <title>The genome of the social amoeba Dictyostelium discoideum.</title>
        <authorList>
            <consortium name="The Dictyostelium discoideum Sequencing Consortium"/>
            <person name="Eichinger L."/>
            <person name="Pachebat J.A."/>
            <person name="Glockner G."/>
            <person name="Rajandream M.A."/>
            <person name="Sucgang R."/>
            <person name="Berriman M."/>
            <person name="Song J."/>
            <person name="Olsen R."/>
            <person name="Szafranski K."/>
            <person name="Xu Q."/>
            <person name="Tunggal B."/>
            <person name="Kummerfeld S."/>
            <person name="Madera M."/>
            <person name="Konfortov B.A."/>
            <person name="Rivero F."/>
            <person name="Bankier A.T."/>
            <person name="Lehmann R."/>
            <person name="Hamlin N."/>
            <person name="Davies R."/>
            <person name="Gaudet P."/>
            <person name="Fey P."/>
            <person name="Pilcher K."/>
            <person name="Chen G."/>
            <person name="Saunders D."/>
            <person name="Sodergren E."/>
            <person name="Davis P."/>
            <person name="Kerhornou A."/>
            <person name="Nie X."/>
            <person name="Hall N."/>
            <person name="Anjard C."/>
            <person name="Hemphill L."/>
            <person name="Bason N."/>
            <person name="Farbrother P."/>
            <person name="Desany B."/>
            <person name="Just E."/>
            <person name="Morio T."/>
            <person name="Rost R."/>
            <person name="Churcher C."/>
            <person name="Cooper J."/>
            <person name="Haydock S."/>
            <person name="van Driessche N."/>
            <person name="Cronin A."/>
            <person name="Goodhead I."/>
            <person name="Muzny D."/>
            <person name="Mourier T."/>
            <person name="Pain A."/>
            <person name="Lu M."/>
            <person name="Harper D."/>
            <person name="Lindsay R."/>
            <person name="Hauser H."/>
            <person name="James K."/>
            <person name="Quiles M."/>
            <person name="Madan Babu M."/>
            <person name="Saito T."/>
            <person name="Buchrieser C."/>
            <person name="Wardroper A."/>
            <person name="Felder M."/>
            <person name="Thangavelu M."/>
            <person name="Johnson D."/>
            <person name="Knights A."/>
            <person name="Loulseged H."/>
            <person name="Mungall K."/>
            <person name="Oliver K."/>
            <person name="Price C."/>
            <person name="Quail M.A."/>
            <person name="Urushihara H."/>
            <person name="Hernandez J."/>
            <person name="Rabbinowitsch E."/>
            <person name="Steffen D."/>
            <person name="Sanders M."/>
            <person name="Ma J."/>
            <person name="Kohara Y."/>
            <person name="Sharp S."/>
            <person name="Simmonds M."/>
            <person name="Spiegler S."/>
            <person name="Tivey A."/>
            <person name="Sugano S."/>
            <person name="White B."/>
            <person name="Walker D."/>
            <person name="Woodward J."/>
            <person name="Winckler T."/>
            <person name="Tanaka Y."/>
            <person name="Shaulsky G."/>
            <person name="Schleicher M."/>
            <person name="Weinstock G."/>
            <person name="Rosenthal A."/>
            <person name="Cox E.C."/>
            <person name="Chisholm R.L."/>
            <person name="Gibbs R."/>
            <person name="Loomis W.F."/>
            <person name="Platzer M."/>
            <person name="Kay R.R."/>
            <person name="Williams J."/>
            <person name="Dear P.H."/>
            <person name="Noegel A.A."/>
            <person name="Barrell B."/>
            <person name="Kuspa A."/>
        </authorList>
    </citation>
    <scope>NUCLEOTIDE SEQUENCE [LARGE SCALE GENOMIC DNA]</scope>
    <source>
        <strain evidence="2 3">AX4</strain>
    </source>
</reference>
<dbReference type="FunCoup" id="Q54EI4">
    <property type="interactions" value="16"/>
</dbReference>
<dbReference type="PANTHER" id="PTHR43976:SF5">
    <property type="entry name" value="GLUCOSE_RIBITOL DEHYDROGENASE FAMILY PROTEIN-RELATED"/>
    <property type="match status" value="1"/>
</dbReference>
<evidence type="ECO:0008006" key="4">
    <source>
        <dbReference type="Google" id="ProtNLM"/>
    </source>
</evidence>
<dbReference type="STRING" id="44689.Q54EI4"/>
<dbReference type="Pfam" id="PF00106">
    <property type="entry name" value="adh_short"/>
    <property type="match status" value="1"/>
</dbReference>
<dbReference type="InterPro" id="IPR051911">
    <property type="entry name" value="SDR_oxidoreductase"/>
</dbReference>
<dbReference type="PRINTS" id="PR00081">
    <property type="entry name" value="GDHRDH"/>
</dbReference>
<dbReference type="SMR" id="Q54EI4"/>
<evidence type="ECO:0000313" key="2">
    <source>
        <dbReference type="EMBL" id="EAL61822.1"/>
    </source>
</evidence>
<dbReference type="eggNOG" id="KOG1205">
    <property type="taxonomic scope" value="Eukaryota"/>
</dbReference>
<sequence length="300" mass="33594">MEPIIDNNSKVFIVTGTSTGIGLSIVKKILDQKLRVVAFTRSKEVVENQVKDYYSKSNKNNIDYQSSLLAIQVDITNQQSVENGVQEALKVFGRIDVVVNNAGYSQWGNTEEVSDKDHRDIFEVNYFSVLNIIKSTLPILRKQKSGLILNVSSLIGHLPYPGFSSYVASKFALTGLTLTLAKEVEPLGIKVVLLSPGVFKTDITHKQQFKNLENPIADYYQKVSLQETFDSLKKYEDHAKGSSDKFGDLVIEINQLYEQGKQLPSNFFIGSDAVDHAQVHLTNLLSELNQWKDLCISTDN</sequence>
<dbReference type="Proteomes" id="UP000002195">
    <property type="component" value="Unassembled WGS sequence"/>
</dbReference>
<dbReference type="AlphaFoldDB" id="Q54EI4"/>
<comment type="caution">
    <text evidence="2">The sequence shown here is derived from an EMBL/GenBank/DDBJ whole genome shotgun (WGS) entry which is preliminary data.</text>
</comment>
<dbReference type="PhylomeDB" id="Q54EI4"/>
<comment type="similarity">
    <text evidence="1">Belongs to the short-chain dehydrogenases/reductases (SDR) family.</text>
</comment>
<organism evidence="2 3">
    <name type="scientific">Dictyostelium discoideum</name>
    <name type="common">Social amoeba</name>
    <dbReference type="NCBI Taxonomy" id="44689"/>
    <lineage>
        <taxon>Eukaryota</taxon>
        <taxon>Amoebozoa</taxon>
        <taxon>Evosea</taxon>
        <taxon>Eumycetozoa</taxon>
        <taxon>Dictyostelia</taxon>
        <taxon>Dictyosteliales</taxon>
        <taxon>Dictyosteliaceae</taxon>
        <taxon>Dictyostelium</taxon>
    </lineage>
</organism>
<dbReference type="CDD" id="cd05374">
    <property type="entry name" value="17beta-HSD-like_SDR_c"/>
    <property type="match status" value="1"/>
</dbReference>
<name>Q54EI4_DICDI</name>
<dbReference type="EMBL" id="AAFI02000177">
    <property type="protein sequence ID" value="EAL61822.1"/>
    <property type="molecule type" value="Genomic_DNA"/>
</dbReference>
<dbReference type="InterPro" id="IPR020904">
    <property type="entry name" value="Sc_DH/Rdtase_CS"/>
</dbReference>
<evidence type="ECO:0000313" key="3">
    <source>
        <dbReference type="Proteomes" id="UP000002195"/>
    </source>
</evidence>
<dbReference type="dictyBase" id="DDB_G0291676"/>
<dbReference type="PRINTS" id="PR00080">
    <property type="entry name" value="SDRFAMILY"/>
</dbReference>
<dbReference type="PANTHER" id="PTHR43976">
    <property type="entry name" value="SHORT CHAIN DEHYDROGENASE"/>
    <property type="match status" value="1"/>
</dbReference>
<gene>
    <name evidence="2" type="ORF">DDB_G0291676</name>
</gene>
<dbReference type="GeneID" id="8628203"/>